<feature type="compositionally biased region" description="Gly residues" evidence="1">
    <location>
        <begin position="195"/>
        <end position="218"/>
    </location>
</feature>
<reference evidence="3 4" key="1">
    <citation type="journal article" date="2018" name="Sci. Rep.">
        <title>Raphidocelis subcapitata (=Pseudokirchneriella subcapitata) provides an insight into genome evolution and environmental adaptations in the Sphaeropleales.</title>
        <authorList>
            <person name="Suzuki S."/>
            <person name="Yamaguchi H."/>
            <person name="Nakajima N."/>
            <person name="Kawachi M."/>
        </authorList>
    </citation>
    <scope>NUCLEOTIDE SEQUENCE [LARGE SCALE GENOMIC DNA]</scope>
    <source>
        <strain evidence="3 4">NIES-35</strain>
    </source>
</reference>
<dbReference type="EMBL" id="BDRX01000028">
    <property type="protein sequence ID" value="GBF92016.1"/>
    <property type="molecule type" value="Genomic_DNA"/>
</dbReference>
<dbReference type="InParanoid" id="A0A2V0NWL7"/>
<organism evidence="3 4">
    <name type="scientific">Raphidocelis subcapitata</name>
    <dbReference type="NCBI Taxonomy" id="307507"/>
    <lineage>
        <taxon>Eukaryota</taxon>
        <taxon>Viridiplantae</taxon>
        <taxon>Chlorophyta</taxon>
        <taxon>core chlorophytes</taxon>
        <taxon>Chlorophyceae</taxon>
        <taxon>CS clade</taxon>
        <taxon>Sphaeropleales</taxon>
        <taxon>Selenastraceae</taxon>
        <taxon>Raphidocelis</taxon>
    </lineage>
</organism>
<evidence type="ECO:0000313" key="3">
    <source>
        <dbReference type="EMBL" id="GBF92016.1"/>
    </source>
</evidence>
<keyword evidence="4" id="KW-1185">Reference proteome</keyword>
<dbReference type="STRING" id="307507.A0A2V0NWL7"/>
<accession>A0A2V0NWL7</accession>
<comment type="caution">
    <text evidence="3">The sequence shown here is derived from an EMBL/GenBank/DDBJ whole genome shotgun (WGS) entry which is preliminary data.</text>
</comment>
<protein>
    <submittedName>
        <fullName evidence="3">Uncharacterized protein</fullName>
    </submittedName>
</protein>
<gene>
    <name evidence="3" type="ORF">Rsub_04740</name>
</gene>
<feature type="chain" id="PRO_5015874364" evidence="2">
    <location>
        <begin position="25"/>
        <end position="227"/>
    </location>
</feature>
<dbReference type="Proteomes" id="UP000247498">
    <property type="component" value="Unassembled WGS sequence"/>
</dbReference>
<name>A0A2V0NWL7_9CHLO</name>
<dbReference type="AlphaFoldDB" id="A0A2V0NWL7"/>
<keyword evidence="2" id="KW-0732">Signal</keyword>
<evidence type="ECO:0000256" key="2">
    <source>
        <dbReference type="SAM" id="SignalP"/>
    </source>
</evidence>
<proteinExistence type="predicted"/>
<feature type="signal peptide" evidence="2">
    <location>
        <begin position="1"/>
        <end position="24"/>
    </location>
</feature>
<sequence>MKTAAAAAAALSAHLSPVLEFVAALACRGEGGGGGGSGAAGGLTPIVAVVLSPLDGSDAAMPDERQWTWAVEQVQMDQEQEELVTALLELWRERNAALNARRAQLLATVEAHARSEAAAHESVLRALSESQTEFEVHAIVIFLGLYGSLLSPVQVGTLLVSSWPFAPTLHMLHAVLAARRDAPGGGAEAAAQAGDGTGGSGDGGGGGGGGSGGSGGPGRGRRGRASI</sequence>
<feature type="region of interest" description="Disordered" evidence="1">
    <location>
        <begin position="185"/>
        <end position="227"/>
    </location>
</feature>
<evidence type="ECO:0000256" key="1">
    <source>
        <dbReference type="SAM" id="MobiDB-lite"/>
    </source>
</evidence>
<evidence type="ECO:0000313" key="4">
    <source>
        <dbReference type="Proteomes" id="UP000247498"/>
    </source>
</evidence>